<dbReference type="Proteomes" id="UP000031586">
    <property type="component" value="Unassembled WGS sequence"/>
</dbReference>
<dbReference type="PANTHER" id="PTHR12714:SF24">
    <property type="entry name" value="SLR1182 PROTEIN"/>
    <property type="match status" value="1"/>
</dbReference>
<dbReference type="EMBL" id="JPRD01000011">
    <property type="protein sequence ID" value="KIF53962.1"/>
    <property type="molecule type" value="Genomic_DNA"/>
</dbReference>
<keyword evidence="2 5" id="KW-0812">Transmembrane</keyword>
<evidence type="ECO:0000256" key="4">
    <source>
        <dbReference type="ARBA" id="ARBA00023136"/>
    </source>
</evidence>
<protein>
    <recommendedName>
        <fullName evidence="8">Protein-S-isoprenylcysteine methyltransferase</fullName>
    </recommendedName>
</protein>
<proteinExistence type="predicted"/>
<name>A0A0C1WCC9_9VIBR</name>
<comment type="subcellular location">
    <subcellularLocation>
        <location evidence="1">Endomembrane system</location>
        <topology evidence="1">Multi-pass membrane protein</topology>
    </subcellularLocation>
</comment>
<sequence length="153" mass="17598">MKKLELKVPPVALFLLMVLLMYWLKDVVPEMKITVPFVEFVTAGLVLIAGFVGIAGVYEFRKAKTTVNPVKPETASLVVDTGVFAYTRNPMYVALLLVIIAIGLWWQHLSVILCAVLFVAYMNRYQIKPEERALERLFGEDYLDYKNQVRRWI</sequence>
<dbReference type="GO" id="GO:0012505">
    <property type="term" value="C:endomembrane system"/>
    <property type="evidence" value="ECO:0007669"/>
    <property type="project" value="UniProtKB-SubCell"/>
</dbReference>
<organism evidence="6 7">
    <name type="scientific">Vibrio owensii CAIM 1854 = LMG 25443</name>
    <dbReference type="NCBI Taxonomy" id="1229493"/>
    <lineage>
        <taxon>Bacteria</taxon>
        <taxon>Pseudomonadati</taxon>
        <taxon>Pseudomonadota</taxon>
        <taxon>Gammaproteobacteria</taxon>
        <taxon>Vibrionales</taxon>
        <taxon>Vibrionaceae</taxon>
        <taxon>Vibrio</taxon>
    </lineage>
</organism>
<gene>
    <name evidence="6" type="ORF">H735_06125</name>
</gene>
<dbReference type="PANTHER" id="PTHR12714">
    <property type="entry name" value="PROTEIN-S ISOPRENYLCYSTEINE O-METHYLTRANSFERASE"/>
    <property type="match status" value="1"/>
</dbReference>
<feature type="transmembrane region" description="Helical" evidence="5">
    <location>
        <begin position="92"/>
        <end position="122"/>
    </location>
</feature>
<dbReference type="AlphaFoldDB" id="A0A0C1WCC9"/>
<reference evidence="6 7" key="1">
    <citation type="submission" date="2014-07" db="EMBL/GenBank/DDBJ databases">
        <title>Unique and conserved regions in Vibrio harveyi and related species in comparison with the shrimp pathogen Vibrio harveyi CAIM 1792.</title>
        <authorList>
            <person name="Espinoza-Valles I."/>
            <person name="Vora G."/>
            <person name="Leekitcharoenphon P."/>
            <person name="Ussery D."/>
            <person name="Hoj L."/>
            <person name="Gomez-Gil B."/>
        </authorList>
    </citation>
    <scope>NUCLEOTIDE SEQUENCE [LARGE SCALE GENOMIC DNA]</scope>
    <source>
        <strain evidence="7">CAIM 1854 / LMG 25443</strain>
    </source>
</reference>
<dbReference type="PATRIC" id="fig|1229493.5.peg.288"/>
<feature type="transmembrane region" description="Helical" evidence="5">
    <location>
        <begin position="36"/>
        <end position="58"/>
    </location>
</feature>
<evidence type="ECO:0000256" key="2">
    <source>
        <dbReference type="ARBA" id="ARBA00022692"/>
    </source>
</evidence>
<keyword evidence="4 5" id="KW-0472">Membrane</keyword>
<evidence type="ECO:0000256" key="5">
    <source>
        <dbReference type="SAM" id="Phobius"/>
    </source>
</evidence>
<dbReference type="GO" id="GO:0016740">
    <property type="term" value="F:transferase activity"/>
    <property type="evidence" value="ECO:0007669"/>
    <property type="project" value="UniProtKB-ARBA"/>
</dbReference>
<keyword evidence="3 5" id="KW-1133">Transmembrane helix</keyword>
<evidence type="ECO:0008006" key="8">
    <source>
        <dbReference type="Google" id="ProtNLM"/>
    </source>
</evidence>
<evidence type="ECO:0000256" key="1">
    <source>
        <dbReference type="ARBA" id="ARBA00004127"/>
    </source>
</evidence>
<dbReference type="Gene3D" id="1.20.120.1630">
    <property type="match status" value="1"/>
</dbReference>
<evidence type="ECO:0000256" key="3">
    <source>
        <dbReference type="ARBA" id="ARBA00022989"/>
    </source>
</evidence>
<accession>A0A0C1WCC9</accession>
<comment type="caution">
    <text evidence="6">The sequence shown here is derived from an EMBL/GenBank/DDBJ whole genome shotgun (WGS) entry which is preliminary data.</text>
</comment>
<feature type="transmembrane region" description="Helical" evidence="5">
    <location>
        <begin position="6"/>
        <end position="24"/>
    </location>
</feature>
<evidence type="ECO:0000313" key="6">
    <source>
        <dbReference type="EMBL" id="KIF53962.1"/>
    </source>
</evidence>
<evidence type="ECO:0000313" key="7">
    <source>
        <dbReference type="Proteomes" id="UP000031586"/>
    </source>
</evidence>
<dbReference type="Pfam" id="PF04191">
    <property type="entry name" value="PEMT"/>
    <property type="match status" value="1"/>
</dbReference>
<dbReference type="RefSeq" id="WP_009705867.1">
    <property type="nucleotide sequence ID" value="NZ_BAOH01000009.1"/>
</dbReference>
<dbReference type="InterPro" id="IPR007318">
    <property type="entry name" value="Phopholipid_MeTrfase"/>
</dbReference>